<feature type="transmembrane region" description="Helical" evidence="1">
    <location>
        <begin position="188"/>
        <end position="209"/>
    </location>
</feature>
<feature type="transmembrane region" description="Helical" evidence="1">
    <location>
        <begin position="103"/>
        <end position="120"/>
    </location>
</feature>
<feature type="transmembrane region" description="Helical" evidence="1">
    <location>
        <begin position="161"/>
        <end position="182"/>
    </location>
</feature>
<dbReference type="EMBL" id="JACCBU010000001">
    <property type="protein sequence ID" value="NYE74036.1"/>
    <property type="molecule type" value="Genomic_DNA"/>
</dbReference>
<dbReference type="RefSeq" id="WP_179756040.1">
    <property type="nucleotide sequence ID" value="NZ_JACCBU010000001.1"/>
</dbReference>
<gene>
    <name evidence="2" type="ORF">BKA15_005365</name>
</gene>
<keyword evidence="1" id="KW-0812">Transmembrane</keyword>
<organism evidence="2 3">
    <name type="scientific">Microlunatus parietis</name>
    <dbReference type="NCBI Taxonomy" id="682979"/>
    <lineage>
        <taxon>Bacteria</taxon>
        <taxon>Bacillati</taxon>
        <taxon>Actinomycetota</taxon>
        <taxon>Actinomycetes</taxon>
        <taxon>Propionibacteriales</taxon>
        <taxon>Propionibacteriaceae</taxon>
        <taxon>Microlunatus</taxon>
    </lineage>
</organism>
<proteinExistence type="predicted"/>
<evidence type="ECO:0000256" key="1">
    <source>
        <dbReference type="SAM" id="Phobius"/>
    </source>
</evidence>
<sequence>MNSPRNVGSRVRTRLTRSARGRLEPWRERGVRLLWALRINRPESQRPLPLVQVDVKNPVPGWALRLAGLGLGTACLLLLWPALPLLVLTAAMLLLWLLRPGGVAVAAYTALIGIGVLVQPDPWAPAGFVATALVHLLVALSCLLGSAGWSARFEASTLRPLLLRWLVIQAGVQAFGLLGRWIGTLQLALPALPLLAGAVLVGFAVWLFPRIAGRQDGPRRS</sequence>
<keyword evidence="1" id="KW-1133">Transmembrane helix</keyword>
<dbReference type="AlphaFoldDB" id="A0A7Y9IBU5"/>
<reference evidence="2 3" key="1">
    <citation type="submission" date="2020-07" db="EMBL/GenBank/DDBJ databases">
        <title>Sequencing the genomes of 1000 actinobacteria strains.</title>
        <authorList>
            <person name="Klenk H.-P."/>
        </authorList>
    </citation>
    <scope>NUCLEOTIDE SEQUENCE [LARGE SCALE GENOMIC DNA]</scope>
    <source>
        <strain evidence="2 3">DSM 22083</strain>
    </source>
</reference>
<protein>
    <submittedName>
        <fullName evidence="2">Uncharacterized protein</fullName>
    </submittedName>
</protein>
<comment type="caution">
    <text evidence="2">The sequence shown here is derived from an EMBL/GenBank/DDBJ whole genome shotgun (WGS) entry which is preliminary data.</text>
</comment>
<keyword evidence="1" id="KW-0472">Membrane</keyword>
<dbReference type="Proteomes" id="UP000569914">
    <property type="component" value="Unassembled WGS sequence"/>
</dbReference>
<accession>A0A7Y9IBU5</accession>
<keyword evidence="3" id="KW-1185">Reference proteome</keyword>
<evidence type="ECO:0000313" key="2">
    <source>
        <dbReference type="EMBL" id="NYE74036.1"/>
    </source>
</evidence>
<feature type="transmembrane region" description="Helical" evidence="1">
    <location>
        <begin position="66"/>
        <end position="96"/>
    </location>
</feature>
<evidence type="ECO:0000313" key="3">
    <source>
        <dbReference type="Proteomes" id="UP000569914"/>
    </source>
</evidence>
<feature type="transmembrane region" description="Helical" evidence="1">
    <location>
        <begin position="126"/>
        <end position="149"/>
    </location>
</feature>
<name>A0A7Y9IBU5_9ACTN</name>